<evidence type="ECO:0000313" key="17">
    <source>
        <dbReference type="EMBL" id="APG25065.1"/>
    </source>
</evidence>
<evidence type="ECO:0000313" key="18">
    <source>
        <dbReference type="Proteomes" id="UP000182264"/>
    </source>
</evidence>
<keyword evidence="7 15" id="KW-0328">Glycosyltransferase</keyword>
<keyword evidence="11 15" id="KW-0547">Nucleotide-binding</keyword>
<evidence type="ECO:0000256" key="11">
    <source>
        <dbReference type="ARBA" id="ARBA00022741"/>
    </source>
</evidence>
<dbReference type="InterPro" id="IPR050408">
    <property type="entry name" value="HGPRT"/>
</dbReference>
<name>A0A1L3GGT0_SYNAC</name>
<evidence type="ECO:0000259" key="16">
    <source>
        <dbReference type="Pfam" id="PF00156"/>
    </source>
</evidence>
<dbReference type="GO" id="GO:0032263">
    <property type="term" value="P:GMP salvage"/>
    <property type="evidence" value="ECO:0007669"/>
    <property type="project" value="TreeGrafter"/>
</dbReference>
<dbReference type="STRING" id="29542.A6070_02565"/>
<dbReference type="GO" id="GO:0005829">
    <property type="term" value="C:cytosol"/>
    <property type="evidence" value="ECO:0007669"/>
    <property type="project" value="TreeGrafter"/>
</dbReference>
<keyword evidence="10 15" id="KW-0660">Purine salvage</keyword>
<dbReference type="GO" id="GO:0052657">
    <property type="term" value="F:guanine phosphoribosyltransferase activity"/>
    <property type="evidence" value="ECO:0007669"/>
    <property type="project" value="UniProtKB-ARBA"/>
</dbReference>
<dbReference type="GO" id="GO:0000287">
    <property type="term" value="F:magnesium ion binding"/>
    <property type="evidence" value="ECO:0007669"/>
    <property type="project" value="TreeGrafter"/>
</dbReference>
<dbReference type="PANTHER" id="PTHR43340">
    <property type="entry name" value="HYPOXANTHINE-GUANINE PHOSPHORIBOSYLTRANSFERASE"/>
    <property type="match status" value="1"/>
</dbReference>
<dbReference type="InterPro" id="IPR000836">
    <property type="entry name" value="PRTase_dom"/>
</dbReference>
<dbReference type="GO" id="GO:0046100">
    <property type="term" value="P:hypoxanthine metabolic process"/>
    <property type="evidence" value="ECO:0007669"/>
    <property type="project" value="TreeGrafter"/>
</dbReference>
<evidence type="ECO:0000256" key="6">
    <source>
        <dbReference type="ARBA" id="ARBA00022490"/>
    </source>
</evidence>
<comment type="catalytic activity">
    <reaction evidence="14">
        <text>IMP + diphosphate = hypoxanthine + 5-phospho-alpha-D-ribose 1-diphosphate</text>
        <dbReference type="Rhea" id="RHEA:17973"/>
        <dbReference type="ChEBI" id="CHEBI:17368"/>
        <dbReference type="ChEBI" id="CHEBI:33019"/>
        <dbReference type="ChEBI" id="CHEBI:58017"/>
        <dbReference type="ChEBI" id="CHEBI:58053"/>
        <dbReference type="EC" id="2.4.2.8"/>
    </reaction>
    <physiologicalReaction direction="right-to-left" evidence="14">
        <dbReference type="Rhea" id="RHEA:17975"/>
    </physiologicalReaction>
</comment>
<dbReference type="EC" id="2.4.2.8" evidence="5 15"/>
<evidence type="ECO:0000256" key="14">
    <source>
        <dbReference type="ARBA" id="ARBA00049402"/>
    </source>
</evidence>
<keyword evidence="9 15" id="KW-0479">Metal-binding</keyword>
<evidence type="ECO:0000256" key="9">
    <source>
        <dbReference type="ARBA" id="ARBA00022723"/>
    </source>
</evidence>
<dbReference type="OrthoDB" id="9802824at2"/>
<dbReference type="GO" id="GO:0006178">
    <property type="term" value="P:guanine salvage"/>
    <property type="evidence" value="ECO:0007669"/>
    <property type="project" value="TreeGrafter"/>
</dbReference>
<dbReference type="GO" id="GO:0032264">
    <property type="term" value="P:IMP salvage"/>
    <property type="evidence" value="ECO:0007669"/>
    <property type="project" value="UniProtKB-UniPathway"/>
</dbReference>
<evidence type="ECO:0000256" key="12">
    <source>
        <dbReference type="ARBA" id="ARBA00022842"/>
    </source>
</evidence>
<comment type="similarity">
    <text evidence="4 15">Belongs to the purine/pyrimidine phosphoribosyltransferase family.</text>
</comment>
<feature type="domain" description="Phosphoribosyltransferase" evidence="16">
    <location>
        <begin position="8"/>
        <end position="159"/>
    </location>
</feature>
<comment type="pathway">
    <text evidence="3 15">Purine metabolism; IMP biosynthesis via salvage pathway; IMP from hypoxanthine: step 1/1.</text>
</comment>
<keyword evidence="6 15" id="KW-0963">Cytoplasm</keyword>
<evidence type="ECO:0000256" key="3">
    <source>
        <dbReference type="ARBA" id="ARBA00004669"/>
    </source>
</evidence>
<reference evidence="17 18" key="1">
    <citation type="journal article" date="2017" name="Genome Announc.">
        <title>Complete Genome Sequences of Two Acetylene-Fermenting Pelobacter acetylenicus Strains.</title>
        <authorList>
            <person name="Sutton J.M."/>
            <person name="Baesman S.M."/>
            <person name="Fierst J.L."/>
            <person name="Poret-Peterson A.T."/>
            <person name="Oremland R.S."/>
            <person name="Dunlap D.S."/>
            <person name="Akob D.M."/>
        </authorList>
    </citation>
    <scope>NUCLEOTIDE SEQUENCE [LARGE SCALE GENOMIC DNA]</scope>
    <source>
        <strain evidence="17 18">DSM 3247</strain>
    </source>
</reference>
<keyword evidence="18" id="KW-1185">Reference proteome</keyword>
<keyword evidence="12 15" id="KW-0460">Magnesium</keyword>
<dbReference type="Gene3D" id="3.40.50.2020">
    <property type="match status" value="1"/>
</dbReference>
<dbReference type="AlphaFoldDB" id="A0A1L3GGT0"/>
<evidence type="ECO:0000256" key="15">
    <source>
        <dbReference type="RuleBase" id="RU364099"/>
    </source>
</evidence>
<dbReference type="FunFam" id="3.40.50.2020:FF:000006">
    <property type="entry name" value="Hypoxanthine phosphoribosyltransferase"/>
    <property type="match status" value="1"/>
</dbReference>
<dbReference type="GO" id="GO:0000166">
    <property type="term" value="F:nucleotide binding"/>
    <property type="evidence" value="ECO:0007669"/>
    <property type="project" value="UniProtKB-KW"/>
</dbReference>
<evidence type="ECO:0000256" key="7">
    <source>
        <dbReference type="ARBA" id="ARBA00022676"/>
    </source>
</evidence>
<evidence type="ECO:0000256" key="1">
    <source>
        <dbReference type="ARBA" id="ARBA00001946"/>
    </source>
</evidence>
<evidence type="ECO:0000256" key="5">
    <source>
        <dbReference type="ARBA" id="ARBA00011895"/>
    </source>
</evidence>
<sequence length="183" mass="21151">MRKNFKTLYTRDQIAEQVCRLGGEIDRDYQNREILLVCVLKGSFLFFADLVRAISCPLLVDFVRMASYGCETVSSGIVEMRKDLEFSVTDREVLIVEDIIDTGYTLQSLFHRLLERQPRSLKVCTLLDKRIDRKVPIEADYVGMTLEEGFVVGYGLDYQERYRELPELYIFEDPSSAGEGRPL</sequence>
<dbReference type="UniPathway" id="UPA00591">
    <property type="reaction ID" value="UER00648"/>
</dbReference>
<dbReference type="GO" id="GO:0006166">
    <property type="term" value="P:purine ribonucleoside salvage"/>
    <property type="evidence" value="ECO:0007669"/>
    <property type="project" value="UniProtKB-KW"/>
</dbReference>
<dbReference type="SUPFAM" id="SSF53271">
    <property type="entry name" value="PRTase-like"/>
    <property type="match status" value="1"/>
</dbReference>
<comment type="cofactor">
    <cofactor evidence="1 15">
        <name>Mg(2+)</name>
        <dbReference type="ChEBI" id="CHEBI:18420"/>
    </cofactor>
</comment>
<evidence type="ECO:0000256" key="2">
    <source>
        <dbReference type="ARBA" id="ARBA00004496"/>
    </source>
</evidence>
<dbReference type="Pfam" id="PF00156">
    <property type="entry name" value="Pribosyltran"/>
    <property type="match status" value="1"/>
</dbReference>
<comment type="catalytic activity">
    <reaction evidence="13">
        <text>GMP + diphosphate = guanine + 5-phospho-alpha-D-ribose 1-diphosphate</text>
        <dbReference type="Rhea" id="RHEA:25424"/>
        <dbReference type="ChEBI" id="CHEBI:16235"/>
        <dbReference type="ChEBI" id="CHEBI:33019"/>
        <dbReference type="ChEBI" id="CHEBI:58017"/>
        <dbReference type="ChEBI" id="CHEBI:58115"/>
        <dbReference type="EC" id="2.4.2.8"/>
    </reaction>
    <physiologicalReaction direction="right-to-left" evidence="13">
        <dbReference type="Rhea" id="RHEA:25426"/>
    </physiologicalReaction>
</comment>
<gene>
    <name evidence="17" type="ORF">A7E75_08595</name>
</gene>
<keyword evidence="8 15" id="KW-0808">Transferase</keyword>
<dbReference type="CDD" id="cd06223">
    <property type="entry name" value="PRTases_typeI"/>
    <property type="match status" value="1"/>
</dbReference>
<dbReference type="GO" id="GO:0004422">
    <property type="term" value="F:hypoxanthine phosphoribosyltransferase activity"/>
    <property type="evidence" value="ECO:0007669"/>
    <property type="project" value="InterPro"/>
</dbReference>
<organism evidence="17 18">
    <name type="scientific">Syntrophotalea acetylenica</name>
    <name type="common">Pelobacter acetylenicus</name>
    <dbReference type="NCBI Taxonomy" id="29542"/>
    <lineage>
        <taxon>Bacteria</taxon>
        <taxon>Pseudomonadati</taxon>
        <taxon>Thermodesulfobacteriota</taxon>
        <taxon>Desulfuromonadia</taxon>
        <taxon>Desulfuromonadales</taxon>
        <taxon>Syntrophotaleaceae</taxon>
        <taxon>Syntrophotalea</taxon>
    </lineage>
</organism>
<dbReference type="KEGG" id="pace:A6070_02565"/>
<proteinExistence type="inferred from homology"/>
<comment type="subcellular location">
    <subcellularLocation>
        <location evidence="2 15">Cytoplasm</location>
    </subcellularLocation>
</comment>
<accession>A0A1L3GGT0</accession>
<dbReference type="PANTHER" id="PTHR43340:SF1">
    <property type="entry name" value="HYPOXANTHINE PHOSPHORIBOSYLTRANSFERASE"/>
    <property type="match status" value="1"/>
</dbReference>
<evidence type="ECO:0000256" key="8">
    <source>
        <dbReference type="ARBA" id="ARBA00022679"/>
    </source>
</evidence>
<dbReference type="NCBIfam" id="TIGR01203">
    <property type="entry name" value="HGPRTase"/>
    <property type="match status" value="1"/>
</dbReference>
<evidence type="ECO:0000256" key="13">
    <source>
        <dbReference type="ARBA" id="ARBA00048811"/>
    </source>
</evidence>
<dbReference type="InterPro" id="IPR005904">
    <property type="entry name" value="Hxn_phspho_trans"/>
</dbReference>
<dbReference type="Proteomes" id="UP000182264">
    <property type="component" value="Chromosome"/>
</dbReference>
<evidence type="ECO:0000256" key="4">
    <source>
        <dbReference type="ARBA" id="ARBA00008391"/>
    </source>
</evidence>
<evidence type="ECO:0000256" key="10">
    <source>
        <dbReference type="ARBA" id="ARBA00022726"/>
    </source>
</evidence>
<dbReference type="RefSeq" id="WP_072286914.1">
    <property type="nucleotide sequence ID" value="NZ_CP015455.1"/>
</dbReference>
<protein>
    <recommendedName>
        <fullName evidence="5 15">Hypoxanthine phosphoribosyltransferase</fullName>
        <ecNumber evidence="5 15">2.4.2.8</ecNumber>
    </recommendedName>
</protein>
<dbReference type="EMBL" id="CP015518">
    <property type="protein sequence ID" value="APG25065.1"/>
    <property type="molecule type" value="Genomic_DNA"/>
</dbReference>
<dbReference type="InterPro" id="IPR029057">
    <property type="entry name" value="PRTase-like"/>
</dbReference>